<name>A0A0Q3TIW6_9BACI</name>
<feature type="domain" description="YqgU-like 6-bladed beta-propeller" evidence="1">
    <location>
        <begin position="87"/>
        <end position="350"/>
    </location>
</feature>
<sequence length="375" mass="43956">MRKDKSLYWKILQFILLVMFMFSLSACHHRENKITTTHKQSTKSPYDKVKPLIIEEDSFQKIVGWLNNNTVVYVAEDKNNTNIYRYNLLDGQKHILYTSDNPVKNVVIAPDKKKLLIHSASLTYMAEINVINLNGKVLFTRKVPSYDLSFDWNNNNPDLILTTVFFEDWSYQVHVLDVKNRTFKKYPAADPFVKWFNGDGILFQDWKDNEMHFFAPLRSVSLSGSDLAKTLFPRIYKFAAYSPYLMTITIPENHKDQAVYHFYNQELNELFTFEVPHLNQYDNWLVPNYDFLRNQFLTFVPSEGGSIDEYSGKFQLIQFDIQRKEKKMITDELKNQPISLSPDGTMCLYGNQLNQLINLNNGKIKSIVEYEKKGP</sequence>
<gene>
    <name evidence="2" type="ORF">AN964_08570</name>
</gene>
<organism evidence="2 3">
    <name type="scientific">Heyndrickxia shackletonii</name>
    <dbReference type="NCBI Taxonomy" id="157838"/>
    <lineage>
        <taxon>Bacteria</taxon>
        <taxon>Bacillati</taxon>
        <taxon>Bacillota</taxon>
        <taxon>Bacilli</taxon>
        <taxon>Bacillales</taxon>
        <taxon>Bacillaceae</taxon>
        <taxon>Heyndrickxia</taxon>
    </lineage>
</organism>
<dbReference type="Proteomes" id="UP000051888">
    <property type="component" value="Unassembled WGS sequence"/>
</dbReference>
<evidence type="ECO:0000313" key="2">
    <source>
        <dbReference type="EMBL" id="KQL53545.1"/>
    </source>
</evidence>
<evidence type="ECO:0000259" key="1">
    <source>
        <dbReference type="Pfam" id="PF21101"/>
    </source>
</evidence>
<accession>A0A0Q3TIW6</accession>
<dbReference type="PATRIC" id="fig|157838.3.peg.1879"/>
<dbReference type="AlphaFoldDB" id="A0A0Q3TIW6"/>
<proteinExistence type="predicted"/>
<dbReference type="RefSeq" id="WP_055739276.1">
    <property type="nucleotide sequence ID" value="NZ_JAAIWL010000011.1"/>
</dbReference>
<evidence type="ECO:0000313" key="3">
    <source>
        <dbReference type="Proteomes" id="UP000051888"/>
    </source>
</evidence>
<dbReference type="OrthoDB" id="2168335at2"/>
<protein>
    <recommendedName>
        <fullName evidence="1">YqgU-like 6-bladed beta-propeller domain-containing protein</fullName>
    </recommendedName>
</protein>
<dbReference type="InterPro" id="IPR048421">
    <property type="entry name" value="YqgU_beta-prop"/>
</dbReference>
<comment type="caution">
    <text evidence="2">The sequence shown here is derived from an EMBL/GenBank/DDBJ whole genome shotgun (WGS) entry which is preliminary data.</text>
</comment>
<keyword evidence="3" id="KW-1185">Reference proteome</keyword>
<dbReference type="EMBL" id="LJJC01000004">
    <property type="protein sequence ID" value="KQL53545.1"/>
    <property type="molecule type" value="Genomic_DNA"/>
</dbReference>
<dbReference type="SUPFAM" id="SSF69304">
    <property type="entry name" value="Tricorn protease N-terminal domain"/>
    <property type="match status" value="1"/>
</dbReference>
<dbReference type="STRING" id="157838.AN964_08570"/>
<reference evidence="2 3" key="1">
    <citation type="submission" date="2015-09" db="EMBL/GenBank/DDBJ databases">
        <title>Genome sequencing project for genomic taxonomy and phylogenomics of Bacillus-like bacteria.</title>
        <authorList>
            <person name="Liu B."/>
            <person name="Wang J."/>
            <person name="Zhu Y."/>
            <person name="Liu G."/>
            <person name="Chen Q."/>
            <person name="Chen Z."/>
            <person name="Lan J."/>
            <person name="Che J."/>
            <person name="Ge C."/>
            <person name="Shi H."/>
            <person name="Pan Z."/>
            <person name="Liu X."/>
        </authorList>
    </citation>
    <scope>NUCLEOTIDE SEQUENCE [LARGE SCALE GENOMIC DNA]</scope>
    <source>
        <strain evidence="2 3">LMG 18435</strain>
    </source>
</reference>
<dbReference type="PROSITE" id="PS51257">
    <property type="entry name" value="PROKAR_LIPOPROTEIN"/>
    <property type="match status" value="1"/>
</dbReference>
<dbReference type="Pfam" id="PF21101">
    <property type="entry name" value="YqgU"/>
    <property type="match status" value="1"/>
</dbReference>